<dbReference type="EMBL" id="JEOB01000004">
    <property type="protein sequence ID" value="EXM38265.1"/>
    <property type="molecule type" value="Genomic_DNA"/>
</dbReference>
<evidence type="ECO:0000256" key="1">
    <source>
        <dbReference type="SAM" id="Phobius"/>
    </source>
</evidence>
<dbReference type="OrthoDB" id="1820303at2"/>
<feature type="transmembrane region" description="Helical" evidence="1">
    <location>
        <begin position="147"/>
        <end position="166"/>
    </location>
</feature>
<accession>A0A011WMK0</accession>
<gene>
    <name evidence="3" type="ORF">RASY3_08450</name>
    <name evidence="2" type="ORF">RASY3_18835</name>
</gene>
<proteinExistence type="predicted"/>
<sequence length="201" mass="22555">MGSEEYDWLRFVVGYTITRLGLLLALVLFGAFTGAVLFPSLVTFLPYSMVGVKNFFTQPDVKSLVGTVVICLFLIWVFFDDGKKHTAYEEWSLTTILAVLILVGMFYFIPAIFRDSFHAEGKGDIFYMVLYYPAGWLIDLFGDNYIIGIMFSILVMLGTAFAAYVISYKNYVKKHPVLLSSGGRSVTSDEDEDAGDDDTDE</sequence>
<dbReference type="EMBL" id="JEOB01000002">
    <property type="protein sequence ID" value="EXM39799.1"/>
    <property type="molecule type" value="Genomic_DNA"/>
</dbReference>
<reference evidence="2 4" key="1">
    <citation type="submission" date="2013-06" db="EMBL/GenBank/DDBJ databases">
        <title>Rumen cellulosomics: divergent fiber-degrading strategies revealed by comparative genome-wide analysis of six Ruminococcal strains.</title>
        <authorList>
            <person name="Dassa B."/>
            <person name="Borovok I."/>
            <person name="Lamed R."/>
            <person name="Flint H."/>
            <person name="Yeoman C.J."/>
            <person name="White B."/>
            <person name="Bayer E.A."/>
        </authorList>
    </citation>
    <scope>NUCLEOTIDE SEQUENCE [LARGE SCALE GENOMIC DNA]</scope>
    <source>
        <strain evidence="2 4">SY3</strain>
    </source>
</reference>
<feature type="transmembrane region" description="Helical" evidence="1">
    <location>
        <begin position="91"/>
        <end position="113"/>
    </location>
</feature>
<keyword evidence="1" id="KW-0812">Transmembrane</keyword>
<keyword evidence="1" id="KW-0472">Membrane</keyword>
<comment type="caution">
    <text evidence="2">The sequence shown here is derived from an EMBL/GenBank/DDBJ whole genome shotgun (WGS) entry which is preliminary data.</text>
</comment>
<keyword evidence="1" id="KW-1133">Transmembrane helix</keyword>
<name>A0A011WMK0_RUMAL</name>
<protein>
    <submittedName>
        <fullName evidence="2">Uncharacterized protein</fullName>
    </submittedName>
</protein>
<dbReference type="PATRIC" id="fig|1341156.4.peg.3359"/>
<keyword evidence="4" id="KW-1185">Reference proteome</keyword>
<feature type="transmembrane region" description="Helical" evidence="1">
    <location>
        <begin position="20"/>
        <end position="49"/>
    </location>
</feature>
<dbReference type="Proteomes" id="UP000021369">
    <property type="component" value="Unassembled WGS sequence"/>
</dbReference>
<dbReference type="RefSeq" id="WP_037286893.1">
    <property type="nucleotide sequence ID" value="NZ_JEOB01000002.1"/>
</dbReference>
<evidence type="ECO:0000313" key="2">
    <source>
        <dbReference type="EMBL" id="EXM38265.1"/>
    </source>
</evidence>
<feature type="transmembrane region" description="Helical" evidence="1">
    <location>
        <begin position="61"/>
        <end position="79"/>
    </location>
</feature>
<dbReference type="AlphaFoldDB" id="A0A011WMK0"/>
<evidence type="ECO:0000313" key="4">
    <source>
        <dbReference type="Proteomes" id="UP000021369"/>
    </source>
</evidence>
<evidence type="ECO:0000313" key="3">
    <source>
        <dbReference type="EMBL" id="EXM39799.1"/>
    </source>
</evidence>
<organism evidence="2 4">
    <name type="scientific">Ruminococcus albus SY3</name>
    <dbReference type="NCBI Taxonomy" id="1341156"/>
    <lineage>
        <taxon>Bacteria</taxon>
        <taxon>Bacillati</taxon>
        <taxon>Bacillota</taxon>
        <taxon>Clostridia</taxon>
        <taxon>Eubacteriales</taxon>
        <taxon>Oscillospiraceae</taxon>
        <taxon>Ruminococcus</taxon>
    </lineage>
</organism>